<dbReference type="HOGENOM" id="CLU_066239_1_2_1"/>
<evidence type="ECO:0000256" key="5">
    <source>
        <dbReference type="ARBA" id="ARBA00023136"/>
    </source>
</evidence>
<dbReference type="OrthoDB" id="10027013at2759"/>
<keyword evidence="5 6" id="KW-0472">Membrane</keyword>
<dbReference type="PANTHER" id="PTHR12841">
    <property type="entry name" value="PROTEIN UNC-50 HOMOLOG"/>
    <property type="match status" value="1"/>
</dbReference>
<feature type="transmembrane region" description="Helical" evidence="6">
    <location>
        <begin position="66"/>
        <end position="85"/>
    </location>
</feature>
<evidence type="ECO:0000256" key="1">
    <source>
        <dbReference type="ARBA" id="ARBA00004141"/>
    </source>
</evidence>
<keyword evidence="4 6" id="KW-1133">Transmembrane helix</keyword>
<dbReference type="Proteomes" id="UP000007148">
    <property type="component" value="Unassembled WGS sequence"/>
</dbReference>
<comment type="caution">
    <text evidence="7">The sequence shown here is derived from an EMBL/GenBank/DDBJ whole genome shotgun (WGS) entry which is preliminary data.</text>
</comment>
<dbReference type="OMA" id="YRNFMYR"/>
<evidence type="ECO:0000313" key="8">
    <source>
        <dbReference type="Proteomes" id="UP000007148"/>
    </source>
</evidence>
<feature type="transmembrane region" description="Helical" evidence="6">
    <location>
        <begin position="175"/>
        <end position="198"/>
    </location>
</feature>
<reference evidence="7 8" key="1">
    <citation type="journal article" date="2011" name="PLoS Pathog.">
        <title>Endophytic Life Strategies Decoded by Genome and Transcriptome Analyses of the Mutualistic Root Symbiont Piriformospora indica.</title>
        <authorList>
            <person name="Zuccaro A."/>
            <person name="Lahrmann U."/>
            <person name="Guldener U."/>
            <person name="Langen G."/>
            <person name="Pfiffi S."/>
            <person name="Biedenkopf D."/>
            <person name="Wong P."/>
            <person name="Samans B."/>
            <person name="Grimm C."/>
            <person name="Basiewicz M."/>
            <person name="Murat C."/>
            <person name="Martin F."/>
            <person name="Kogel K.H."/>
        </authorList>
    </citation>
    <scope>NUCLEOTIDE SEQUENCE [LARGE SCALE GENOMIC DNA]</scope>
    <source>
        <strain evidence="7 8">DSM 11827</strain>
    </source>
</reference>
<dbReference type="EMBL" id="CAFZ01000055">
    <property type="protein sequence ID" value="CCA69448.1"/>
    <property type="molecule type" value="Genomic_DNA"/>
</dbReference>
<evidence type="ECO:0000256" key="3">
    <source>
        <dbReference type="ARBA" id="ARBA00022692"/>
    </source>
</evidence>
<keyword evidence="8" id="KW-1185">Reference proteome</keyword>
<dbReference type="AlphaFoldDB" id="G4TDR3"/>
<dbReference type="FunCoup" id="G4TDR3">
    <property type="interactions" value="378"/>
</dbReference>
<dbReference type="GO" id="GO:0000139">
    <property type="term" value="C:Golgi membrane"/>
    <property type="evidence" value="ECO:0007669"/>
    <property type="project" value="TreeGrafter"/>
</dbReference>
<dbReference type="InParanoid" id="G4TDR3"/>
<evidence type="ECO:0000256" key="4">
    <source>
        <dbReference type="ARBA" id="ARBA00022989"/>
    </source>
</evidence>
<feature type="transmembrane region" description="Helical" evidence="6">
    <location>
        <begin position="144"/>
        <end position="163"/>
    </location>
</feature>
<feature type="transmembrane region" description="Helical" evidence="6">
    <location>
        <begin position="204"/>
        <end position="224"/>
    </location>
</feature>
<evidence type="ECO:0000313" key="7">
    <source>
        <dbReference type="EMBL" id="CCA69448.1"/>
    </source>
</evidence>
<feature type="transmembrane region" description="Helical" evidence="6">
    <location>
        <begin position="105"/>
        <end position="124"/>
    </location>
</feature>
<evidence type="ECO:0000256" key="6">
    <source>
        <dbReference type="SAM" id="Phobius"/>
    </source>
</evidence>
<dbReference type="STRING" id="1109443.G4TDR3"/>
<dbReference type="Pfam" id="PF05216">
    <property type="entry name" value="UNC-50"/>
    <property type="match status" value="1"/>
</dbReference>
<organism evidence="7 8">
    <name type="scientific">Serendipita indica (strain DSM 11827)</name>
    <name type="common">Root endophyte fungus</name>
    <name type="synonym">Piriformospora indica</name>
    <dbReference type="NCBI Taxonomy" id="1109443"/>
    <lineage>
        <taxon>Eukaryota</taxon>
        <taxon>Fungi</taxon>
        <taxon>Dikarya</taxon>
        <taxon>Basidiomycota</taxon>
        <taxon>Agaricomycotina</taxon>
        <taxon>Agaricomycetes</taxon>
        <taxon>Sebacinales</taxon>
        <taxon>Serendipitaceae</taxon>
        <taxon>Serendipita</taxon>
    </lineage>
</organism>
<dbReference type="eggNOG" id="KOG3012">
    <property type="taxonomic scope" value="Eukaryota"/>
</dbReference>
<keyword evidence="3 6" id="KW-0812">Transmembrane</keyword>
<dbReference type="PANTHER" id="PTHR12841:SF6">
    <property type="entry name" value="PROTEIN UNC-50 HOMOLOG"/>
    <property type="match status" value="1"/>
</dbReference>
<evidence type="ECO:0000256" key="2">
    <source>
        <dbReference type="ARBA" id="ARBA00006293"/>
    </source>
</evidence>
<dbReference type="InterPro" id="IPR007881">
    <property type="entry name" value="UNC-50"/>
</dbReference>
<proteinExistence type="inferred from homology"/>
<name>G4TDR3_SERID</name>
<accession>G4TDR3</accession>
<sequence length="234" mass="26690">MAELPGPSLLRTSRHALFKRRFRVSHMDFEHAIWELGTLLVMPRQVYRNVFYNKQTKNTWARDDPAIFVLMASLITLSALSWSIIRATGVWSTILLCFKMLLRDFLLVAAFSATMIWLLANALMSTGNEKVEWAYAIDLHCNGFFAIISWLYILQLFLLPIVTGPKFPSLLVGNLLYLFGIVQYLYIVYLGLSALPFVRRTNIVLLPLLPALGFFIISLAGLNIPRVVLQIYFG</sequence>
<protein>
    <submittedName>
        <fullName evidence="7">Uncharacterized protein</fullName>
    </submittedName>
</protein>
<comment type="similarity">
    <text evidence="2">Belongs to the unc-50 family.</text>
</comment>
<comment type="subcellular location">
    <subcellularLocation>
        <location evidence="1">Membrane</location>
        <topology evidence="1">Multi-pass membrane protein</topology>
    </subcellularLocation>
</comment>
<gene>
    <name evidence="7" type="ORF">PIIN_03348</name>
</gene>